<dbReference type="EMBL" id="CP003740">
    <property type="protein sequence ID" value="AGI68792.1"/>
    <property type="molecule type" value="Genomic_DNA"/>
</dbReference>
<evidence type="ECO:0000313" key="2">
    <source>
        <dbReference type="Proteomes" id="UP000005307"/>
    </source>
</evidence>
<protein>
    <submittedName>
        <fullName evidence="1">Uncharacterized protein</fullName>
    </submittedName>
</protein>
<proteinExistence type="predicted"/>
<gene>
    <name evidence="1" type="ORF">OAN307_c32750</name>
</gene>
<reference evidence="1 2" key="1">
    <citation type="journal article" date="2013" name="PLoS ONE">
        <title>Poles Apart: Arctic and Antarctic Octadecabacter strains Share High Genome Plasticity and a New Type of Xanthorhodopsin.</title>
        <authorList>
            <person name="Vollmers J."/>
            <person name="Voget S."/>
            <person name="Dietrich S."/>
            <person name="Gollnow K."/>
            <person name="Smits M."/>
            <person name="Meyer K."/>
            <person name="Brinkhoff T."/>
            <person name="Simon M."/>
            <person name="Daniel R."/>
        </authorList>
    </citation>
    <scope>NUCLEOTIDE SEQUENCE [LARGE SCALE GENOMIC DNA]</scope>
    <source>
        <strain evidence="1 2">307</strain>
    </source>
</reference>
<dbReference type="HOGENOM" id="CLU_2808198_0_0_5"/>
<accession>M9R9A4</accession>
<dbReference type="KEGG" id="oat:OAN307_c32750"/>
<dbReference type="AlphaFoldDB" id="M9R9A4"/>
<sequence>MRYVAHGGAATGLFSRLRLNFQQRFTAALRRKLRRGHVEVLRQRQCNGLCAAIRPRKILALCVTASM</sequence>
<keyword evidence="2" id="KW-1185">Reference proteome</keyword>
<dbReference type="Proteomes" id="UP000005307">
    <property type="component" value="Chromosome"/>
</dbReference>
<name>M9R9A4_9RHOB</name>
<organism evidence="1 2">
    <name type="scientific">Octadecabacter antarcticus 307</name>
    <dbReference type="NCBI Taxonomy" id="391626"/>
    <lineage>
        <taxon>Bacteria</taxon>
        <taxon>Pseudomonadati</taxon>
        <taxon>Pseudomonadota</taxon>
        <taxon>Alphaproteobacteria</taxon>
        <taxon>Rhodobacterales</taxon>
        <taxon>Roseobacteraceae</taxon>
        <taxon>Octadecabacter</taxon>
    </lineage>
</organism>
<evidence type="ECO:0000313" key="1">
    <source>
        <dbReference type="EMBL" id="AGI68792.1"/>
    </source>
</evidence>